<feature type="domain" description="DUF2007" evidence="1">
    <location>
        <begin position="1"/>
        <end position="67"/>
    </location>
</feature>
<dbReference type="InterPro" id="IPR018551">
    <property type="entry name" value="DUF2007"/>
</dbReference>
<proteinExistence type="predicted"/>
<dbReference type="RefSeq" id="WP_352887193.1">
    <property type="nucleotide sequence ID" value="NZ_JBEPIJ010000002.1"/>
</dbReference>
<accession>A0ABV2A6M8</accession>
<reference evidence="2 3" key="1">
    <citation type="submission" date="2024-06" db="EMBL/GenBank/DDBJ databases">
        <authorList>
            <person name="Li Z."/>
            <person name="Jiang Y."/>
        </authorList>
    </citation>
    <scope>NUCLEOTIDE SEQUENCE [LARGE SCALE GENOMIC DNA]</scope>
    <source>
        <strain evidence="2 3">HSW-8</strain>
    </source>
</reference>
<evidence type="ECO:0000313" key="2">
    <source>
        <dbReference type="EMBL" id="MES0872910.1"/>
    </source>
</evidence>
<dbReference type="EMBL" id="JBEPIJ010000002">
    <property type="protein sequence ID" value="MES0872910.1"/>
    <property type="molecule type" value="Genomic_DNA"/>
</dbReference>
<comment type="caution">
    <text evidence="2">The sequence shown here is derived from an EMBL/GenBank/DDBJ whole genome shotgun (WGS) entry which is preliminary data.</text>
</comment>
<evidence type="ECO:0000259" key="1">
    <source>
        <dbReference type="Pfam" id="PF09413"/>
    </source>
</evidence>
<dbReference type="Proteomes" id="UP001465331">
    <property type="component" value="Unassembled WGS sequence"/>
</dbReference>
<name>A0ABV2A6M8_9GAMM</name>
<organism evidence="2 3">
    <name type="scientific">Sinimarinibacterium thermocellulolyticum</name>
    <dbReference type="NCBI Taxonomy" id="3170016"/>
    <lineage>
        <taxon>Bacteria</taxon>
        <taxon>Pseudomonadati</taxon>
        <taxon>Pseudomonadota</taxon>
        <taxon>Gammaproteobacteria</taxon>
        <taxon>Nevskiales</taxon>
        <taxon>Nevskiaceae</taxon>
        <taxon>Sinimarinibacterium</taxon>
    </lineage>
</organism>
<protein>
    <submittedName>
        <fullName evidence="2">DUF2007 domain-containing protein</fullName>
    </submittedName>
</protein>
<keyword evidence="3" id="KW-1185">Reference proteome</keyword>
<dbReference type="Gene3D" id="3.30.70.790">
    <property type="entry name" value="UreE, C-terminal domain"/>
    <property type="match status" value="1"/>
</dbReference>
<evidence type="ECO:0000313" key="3">
    <source>
        <dbReference type="Proteomes" id="UP001465331"/>
    </source>
</evidence>
<sequence length="101" mass="11219">MIPVYSAADPVEAEILRAFLAAHGIETVVLGAPLWGARGELQADVYPRLALRDEADEAHARELLRQYERRRHAHACWPCVCGECSPVTFEVCWSCGSERPA</sequence>
<dbReference type="Pfam" id="PF09413">
    <property type="entry name" value="DUF2007"/>
    <property type="match status" value="1"/>
</dbReference>
<gene>
    <name evidence="2" type="ORF">ABSH63_02610</name>
</gene>